<dbReference type="AlphaFoldDB" id="A0A0S4LHP0"/>
<reference evidence="2" key="1">
    <citation type="submission" date="2015-10" db="EMBL/GenBank/DDBJ databases">
        <authorList>
            <person name="Luecker S."/>
            <person name="Luecker S."/>
        </authorList>
    </citation>
    <scope>NUCLEOTIDE SEQUENCE [LARGE SCALE GENOMIC DNA]</scope>
</reference>
<name>A0A0S4LHP0_9BACT</name>
<dbReference type="Proteomes" id="UP000198736">
    <property type="component" value="Unassembled WGS sequence"/>
</dbReference>
<evidence type="ECO:0000313" key="2">
    <source>
        <dbReference type="Proteomes" id="UP000198736"/>
    </source>
</evidence>
<protein>
    <submittedName>
        <fullName evidence="1">Uncharacterized protein</fullName>
    </submittedName>
</protein>
<dbReference type="EMBL" id="CZPZ01000016">
    <property type="protein sequence ID" value="CUS36441.1"/>
    <property type="molecule type" value="Genomic_DNA"/>
</dbReference>
<gene>
    <name evidence="1" type="ORF">COMA2_230035</name>
</gene>
<proteinExistence type="predicted"/>
<keyword evidence="2" id="KW-1185">Reference proteome</keyword>
<sequence length="56" mass="6652">MFFSSSEHLRQVFLKILSLRRTPRRPDSEQFAHFTYRGFTGLWVTQGGISHHLCDR</sequence>
<organism evidence="1 2">
    <name type="scientific">Candidatus Nitrospira nitrificans</name>
    <dbReference type="NCBI Taxonomy" id="1742973"/>
    <lineage>
        <taxon>Bacteria</taxon>
        <taxon>Pseudomonadati</taxon>
        <taxon>Nitrospirota</taxon>
        <taxon>Nitrospiria</taxon>
        <taxon>Nitrospirales</taxon>
        <taxon>Nitrospiraceae</taxon>
        <taxon>Nitrospira</taxon>
    </lineage>
</organism>
<evidence type="ECO:0000313" key="1">
    <source>
        <dbReference type="EMBL" id="CUS36441.1"/>
    </source>
</evidence>
<accession>A0A0S4LHP0</accession>